<evidence type="ECO:0000313" key="2">
    <source>
        <dbReference type="Proteomes" id="UP000069272"/>
    </source>
</evidence>
<reference evidence="1" key="2">
    <citation type="submission" date="2022-08" db="UniProtKB">
        <authorList>
            <consortium name="EnsemblMetazoa"/>
        </authorList>
    </citation>
    <scope>IDENTIFICATION</scope>
    <source>
        <strain evidence="1">STECLA/ALBI9_A</strain>
    </source>
</reference>
<dbReference type="EnsemblMetazoa" id="AALB005385-RA">
    <property type="protein sequence ID" value="AALB005385-PA"/>
    <property type="gene ID" value="AALB005385"/>
</dbReference>
<dbReference type="VEuPathDB" id="VectorBase:AALB20_028613"/>
<dbReference type="VEuPathDB" id="VectorBase:AALB005385"/>
<keyword evidence="2" id="KW-1185">Reference proteome</keyword>
<dbReference type="Proteomes" id="UP000069272">
    <property type="component" value="Chromosome 3L"/>
</dbReference>
<evidence type="ECO:0000313" key="1">
    <source>
        <dbReference type="EnsemblMetazoa" id="AALB005385-PA"/>
    </source>
</evidence>
<dbReference type="AlphaFoldDB" id="A0A182FFU3"/>
<dbReference type="GeneID" id="118467238"/>
<reference evidence="1 2" key="1">
    <citation type="journal article" date="2017" name="G3 (Bethesda)">
        <title>The Physical Genome Mapping of Anopheles albimanus Corrected Scaffold Misassemblies and Identified Interarm Rearrangements in Genus Anopheles.</title>
        <authorList>
            <person name="Artemov G.N."/>
            <person name="Peery A.N."/>
            <person name="Jiang X."/>
            <person name="Tu Z."/>
            <person name="Stegniy V.N."/>
            <person name="Sharakhova M.V."/>
            <person name="Sharakhov I.V."/>
        </authorList>
    </citation>
    <scope>NUCLEOTIDE SEQUENCE [LARGE SCALE GENOMIC DNA]</scope>
    <source>
        <strain evidence="1 2">ALBI9_A</strain>
    </source>
</reference>
<sequence length="69" mass="7823">MNLTKLFVVLTLVAAVLFSGQAEAGHVEKFVKKPGKVEKQKFKVKESIKQTQNIKRVIKFNGKEHRATQ</sequence>
<dbReference type="RefSeq" id="XP_035793395.1">
    <property type="nucleotide sequence ID" value="XM_035937502.1"/>
</dbReference>
<name>A0A182FFU3_ANOAL</name>
<protein>
    <submittedName>
        <fullName evidence="1">Uncharacterized protein</fullName>
    </submittedName>
</protein>
<organism evidence="1 2">
    <name type="scientific">Anopheles albimanus</name>
    <name type="common">New world malaria mosquito</name>
    <dbReference type="NCBI Taxonomy" id="7167"/>
    <lineage>
        <taxon>Eukaryota</taxon>
        <taxon>Metazoa</taxon>
        <taxon>Ecdysozoa</taxon>
        <taxon>Arthropoda</taxon>
        <taxon>Hexapoda</taxon>
        <taxon>Insecta</taxon>
        <taxon>Pterygota</taxon>
        <taxon>Neoptera</taxon>
        <taxon>Endopterygota</taxon>
        <taxon>Diptera</taxon>
        <taxon>Nematocera</taxon>
        <taxon>Culicoidea</taxon>
        <taxon>Culicidae</taxon>
        <taxon>Anophelinae</taxon>
        <taxon>Anopheles</taxon>
    </lineage>
</organism>
<accession>A0A182FFU3</accession>
<proteinExistence type="predicted"/>
<dbReference type="KEGG" id="aali:118467238"/>